<comment type="caution">
    <text evidence="1">The sequence shown here is derived from an EMBL/GenBank/DDBJ whole genome shotgun (WGS) entry which is preliminary data.</text>
</comment>
<dbReference type="EMBL" id="CAKLPY010000002">
    <property type="protein sequence ID" value="CAH0996199.1"/>
    <property type="molecule type" value="Genomic_DNA"/>
</dbReference>
<proteinExistence type="predicted"/>
<dbReference type="Proteomes" id="UP000837932">
    <property type="component" value="Unassembled WGS sequence"/>
</dbReference>
<reference evidence="1" key="1">
    <citation type="submission" date="2021-12" db="EMBL/GenBank/DDBJ databases">
        <authorList>
            <person name="Rodrigo-Torres L."/>
            <person name="Arahal R. D."/>
            <person name="Lucena T."/>
        </authorList>
    </citation>
    <scope>NUCLEOTIDE SEQUENCE</scope>
    <source>
        <strain evidence="1">CECT 8858</strain>
    </source>
</reference>
<organism evidence="1 2">
    <name type="scientific">Emticicia aquatica</name>
    <dbReference type="NCBI Taxonomy" id="1681835"/>
    <lineage>
        <taxon>Bacteria</taxon>
        <taxon>Pseudomonadati</taxon>
        <taxon>Bacteroidota</taxon>
        <taxon>Cytophagia</taxon>
        <taxon>Cytophagales</taxon>
        <taxon>Leadbetterellaceae</taxon>
        <taxon>Emticicia</taxon>
    </lineage>
</organism>
<gene>
    <name evidence="1" type="ORF">EMA8858_02329</name>
</gene>
<evidence type="ECO:0000313" key="1">
    <source>
        <dbReference type="EMBL" id="CAH0996199.1"/>
    </source>
</evidence>
<keyword evidence="2" id="KW-1185">Reference proteome</keyword>
<name>A0ABM9AQM9_9BACT</name>
<accession>A0ABM9AQM9</accession>
<sequence length="190" mass="21533">MAVNPYTNRLINLTPLFNYMKQIEEAYSINGACISHISEVVDNILEGPSELMNQALDSMDYDDRFTIRAIRGYSESVNDAQKLAKVFRAMKVDLVTNVPQKDEILPPMPTRYITATVFLNPETSEIFKIEPLFEFIKKYSSERNSSVENTANVIENTAKVTDEENPNLDLTNCTDLVRDVANLLRGMKVS</sequence>
<protein>
    <submittedName>
        <fullName evidence="1">Uncharacterized protein</fullName>
    </submittedName>
</protein>
<evidence type="ECO:0000313" key="2">
    <source>
        <dbReference type="Proteomes" id="UP000837932"/>
    </source>
</evidence>